<dbReference type="EMBL" id="JACEIK010005637">
    <property type="protein sequence ID" value="MCE0481944.1"/>
    <property type="molecule type" value="Genomic_DNA"/>
</dbReference>
<accession>A0ABS8VMA0</accession>
<evidence type="ECO:0000313" key="2">
    <source>
        <dbReference type="Proteomes" id="UP000823775"/>
    </source>
</evidence>
<gene>
    <name evidence="1" type="ORF">HAX54_040157</name>
</gene>
<organism evidence="1 2">
    <name type="scientific">Datura stramonium</name>
    <name type="common">Jimsonweed</name>
    <name type="synonym">Common thornapple</name>
    <dbReference type="NCBI Taxonomy" id="4076"/>
    <lineage>
        <taxon>Eukaryota</taxon>
        <taxon>Viridiplantae</taxon>
        <taxon>Streptophyta</taxon>
        <taxon>Embryophyta</taxon>
        <taxon>Tracheophyta</taxon>
        <taxon>Spermatophyta</taxon>
        <taxon>Magnoliopsida</taxon>
        <taxon>eudicotyledons</taxon>
        <taxon>Gunneridae</taxon>
        <taxon>Pentapetalae</taxon>
        <taxon>asterids</taxon>
        <taxon>lamiids</taxon>
        <taxon>Solanales</taxon>
        <taxon>Solanaceae</taxon>
        <taxon>Solanoideae</taxon>
        <taxon>Datureae</taxon>
        <taxon>Datura</taxon>
    </lineage>
</organism>
<proteinExistence type="predicted"/>
<reference evidence="1 2" key="1">
    <citation type="journal article" date="2021" name="BMC Genomics">
        <title>Datura genome reveals duplications of psychoactive alkaloid biosynthetic genes and high mutation rate following tissue culture.</title>
        <authorList>
            <person name="Rajewski A."/>
            <person name="Carter-House D."/>
            <person name="Stajich J."/>
            <person name="Litt A."/>
        </authorList>
    </citation>
    <scope>NUCLEOTIDE SEQUENCE [LARGE SCALE GENOMIC DNA]</scope>
    <source>
        <strain evidence="1">AR-01</strain>
    </source>
</reference>
<sequence length="273" mass="30247">MDNEEIPSFKGAHHRLSAARPLLQFHAFLRIMRQELIQESVKLTVNTFPFFSPASSSSSKGTSTNFHSPEGLFWEITLAYVLLLLLGVADACRRWDVILSWSGCLVVLTSLKASDKKQLERPVTVFAKGSESAWLVDFAVLFLAISTSFELLCILLHVHLPSYLQSRWHSLFTSQKGSSRGIKTAAADLAAAGIQTQAVERVHNLSLTENFVTGFLTLTFDMLLSTEQWSRTAIDTHPCNAAQRRPLTSMSGILPPLQPWAPGIQSASKFESK</sequence>
<evidence type="ECO:0000313" key="1">
    <source>
        <dbReference type="EMBL" id="MCE0481944.1"/>
    </source>
</evidence>
<dbReference type="Proteomes" id="UP000823775">
    <property type="component" value="Unassembled WGS sequence"/>
</dbReference>
<protein>
    <submittedName>
        <fullName evidence="1">Uncharacterized protein</fullName>
    </submittedName>
</protein>
<comment type="caution">
    <text evidence="1">The sequence shown here is derived from an EMBL/GenBank/DDBJ whole genome shotgun (WGS) entry which is preliminary data.</text>
</comment>
<keyword evidence="2" id="KW-1185">Reference proteome</keyword>
<name>A0ABS8VMA0_DATST</name>